<evidence type="ECO:0000256" key="3">
    <source>
        <dbReference type="ARBA" id="ARBA00022795"/>
    </source>
</evidence>
<dbReference type="Proteomes" id="UP000183339">
    <property type="component" value="Unassembled WGS sequence"/>
</dbReference>
<keyword evidence="4" id="KW-0966">Cell projection</keyword>
<dbReference type="AlphaFoldDB" id="A0A1I0D845"/>
<dbReference type="Gene3D" id="1.20.58.300">
    <property type="entry name" value="FlgN-like"/>
    <property type="match status" value="1"/>
</dbReference>
<dbReference type="InterPro" id="IPR036679">
    <property type="entry name" value="FlgN-like_sf"/>
</dbReference>
<dbReference type="OrthoDB" id="8564866at2"/>
<dbReference type="InterPro" id="IPR007809">
    <property type="entry name" value="FlgN-like"/>
</dbReference>
<keyword evidence="3" id="KW-1005">Bacterial flagellum biogenesis</keyword>
<dbReference type="GO" id="GO:0044780">
    <property type="term" value="P:bacterial-type flagellum assembly"/>
    <property type="evidence" value="ECO:0007669"/>
    <property type="project" value="InterPro"/>
</dbReference>
<organism evidence="4 5">
    <name type="scientific">Nitrosospira multiformis</name>
    <dbReference type="NCBI Taxonomy" id="1231"/>
    <lineage>
        <taxon>Bacteria</taxon>
        <taxon>Pseudomonadati</taxon>
        <taxon>Pseudomonadota</taxon>
        <taxon>Betaproteobacteria</taxon>
        <taxon>Nitrosomonadales</taxon>
        <taxon>Nitrosomonadaceae</taxon>
        <taxon>Nitrosospira</taxon>
    </lineage>
</organism>
<reference evidence="4 5" key="1">
    <citation type="submission" date="2016-10" db="EMBL/GenBank/DDBJ databases">
        <authorList>
            <person name="de Groot N.N."/>
        </authorList>
    </citation>
    <scope>NUCLEOTIDE SEQUENCE [LARGE SCALE GENOMIC DNA]</scope>
    <source>
        <strain evidence="4 5">Nl7</strain>
    </source>
</reference>
<sequence length="161" mass="17729">MNNTVFDPVTGIANERDAVRVFIDVLRREQHALQQADVSVLLPLAVEKAGHAKQLAELTQAREQWLAMSGSLQGQGGQGDMERKLADHPTAAMAWQELLQLTETAHQINEINGILVNQRLRYNQQRLSALQAAARGLHDNGLYGSNGQPQIFSGGRRLGEI</sequence>
<keyword evidence="4" id="KW-0969">Cilium</keyword>
<evidence type="ECO:0000313" key="5">
    <source>
        <dbReference type="Proteomes" id="UP000183339"/>
    </source>
</evidence>
<comment type="similarity">
    <text evidence="2">Belongs to the FlgN family.</text>
</comment>
<protein>
    <submittedName>
        <fullName evidence="4">Flagella synthesis protein FlgN</fullName>
    </submittedName>
</protein>
<gene>
    <name evidence="4" type="ORF">SAMN05216412_104299</name>
</gene>
<evidence type="ECO:0000256" key="1">
    <source>
        <dbReference type="ARBA" id="ARBA00002397"/>
    </source>
</evidence>
<comment type="function">
    <text evidence="1">Required for the efficient initiation of filament assembly.</text>
</comment>
<dbReference type="RefSeq" id="WP_074707290.1">
    <property type="nucleotide sequence ID" value="NZ_FOHI01000004.1"/>
</dbReference>
<dbReference type="Pfam" id="PF05130">
    <property type="entry name" value="FlgN"/>
    <property type="match status" value="1"/>
</dbReference>
<evidence type="ECO:0000256" key="2">
    <source>
        <dbReference type="ARBA" id="ARBA00007703"/>
    </source>
</evidence>
<proteinExistence type="inferred from homology"/>
<dbReference type="SUPFAM" id="SSF140566">
    <property type="entry name" value="FlgN-like"/>
    <property type="match status" value="1"/>
</dbReference>
<dbReference type="EMBL" id="FOHI01000004">
    <property type="protein sequence ID" value="SET28449.1"/>
    <property type="molecule type" value="Genomic_DNA"/>
</dbReference>
<evidence type="ECO:0000313" key="4">
    <source>
        <dbReference type="EMBL" id="SET28449.1"/>
    </source>
</evidence>
<keyword evidence="4" id="KW-0282">Flagellum</keyword>
<name>A0A1I0D845_9PROT</name>
<accession>A0A1I0D845</accession>